<dbReference type="Gene3D" id="3.40.50.720">
    <property type="entry name" value="NAD(P)-binding Rossmann-like Domain"/>
    <property type="match status" value="1"/>
</dbReference>
<dbReference type="PANTHER" id="PTHR42901">
    <property type="entry name" value="ALCOHOL DEHYDROGENASE"/>
    <property type="match status" value="1"/>
</dbReference>
<evidence type="ECO:0000256" key="1">
    <source>
        <dbReference type="ARBA" id="ARBA00006484"/>
    </source>
</evidence>
<dbReference type="PANTHER" id="PTHR42901:SF1">
    <property type="entry name" value="ALCOHOL DEHYDROGENASE"/>
    <property type="match status" value="1"/>
</dbReference>
<proteinExistence type="inferred from homology"/>
<dbReference type="InterPro" id="IPR002347">
    <property type="entry name" value="SDR_fam"/>
</dbReference>
<evidence type="ECO:0000256" key="3">
    <source>
        <dbReference type="RuleBase" id="RU000363"/>
    </source>
</evidence>
<dbReference type="Proteomes" id="UP000706039">
    <property type="component" value="Unassembled WGS sequence"/>
</dbReference>
<dbReference type="InterPro" id="IPR020904">
    <property type="entry name" value="Sc_DH/Rdtase_CS"/>
</dbReference>
<comment type="caution">
    <text evidence="4">The sequence shown here is derived from an EMBL/GenBank/DDBJ whole genome shotgun (WGS) entry which is preliminary data.</text>
</comment>
<sequence>MTTKTILITGAGSGFGKGAAIGMARNGHTVIATVQVSSQVTPLREEVEALGLEDRVRVERLDLTDPYDIRQAQSWDFDVLWNNAGMGEAGPVWEIPVDLVRRNYEVNVFLPLVLTQGVVQKWVREGKQGKVVFTSSMGGLFTPANWGTYVSTKHALEAFAEAMQQELAAYGIKVQTINPGAYYTGYNETMADNPFRWLDDEKNFTKRADLRKGFDDFFATPEGKMDPQEMIDRMIEIVPADEGKFRNVVPQVIEDMLKQHQLDAWENRI</sequence>
<dbReference type="Pfam" id="PF00106">
    <property type="entry name" value="adh_short"/>
    <property type="match status" value="1"/>
</dbReference>
<dbReference type="SUPFAM" id="SSF51735">
    <property type="entry name" value="NAD(P)-binding Rossmann-fold domains"/>
    <property type="match status" value="1"/>
</dbReference>
<comment type="similarity">
    <text evidence="1 3">Belongs to the short-chain dehydrogenases/reductases (SDR) family.</text>
</comment>
<dbReference type="PRINTS" id="PR00081">
    <property type="entry name" value="GDHRDH"/>
</dbReference>
<name>A0ABS7PMK0_9SPHN</name>
<evidence type="ECO:0000313" key="5">
    <source>
        <dbReference type="Proteomes" id="UP000706039"/>
    </source>
</evidence>
<dbReference type="InterPro" id="IPR036291">
    <property type="entry name" value="NAD(P)-bd_dom_sf"/>
</dbReference>
<dbReference type="CDD" id="cd05374">
    <property type="entry name" value="17beta-HSD-like_SDR_c"/>
    <property type="match status" value="1"/>
</dbReference>
<keyword evidence="2" id="KW-0560">Oxidoreductase</keyword>
<organism evidence="4 5">
    <name type="scientific">Sphingomonas colocasiae</name>
    <dbReference type="NCBI Taxonomy" id="1848973"/>
    <lineage>
        <taxon>Bacteria</taxon>
        <taxon>Pseudomonadati</taxon>
        <taxon>Pseudomonadota</taxon>
        <taxon>Alphaproteobacteria</taxon>
        <taxon>Sphingomonadales</taxon>
        <taxon>Sphingomonadaceae</taxon>
        <taxon>Sphingomonas</taxon>
    </lineage>
</organism>
<dbReference type="NCBIfam" id="NF006776">
    <property type="entry name" value="PRK09291.1"/>
    <property type="match status" value="1"/>
</dbReference>
<dbReference type="PRINTS" id="PR00080">
    <property type="entry name" value="SDRFAMILY"/>
</dbReference>
<reference evidence="4 5" key="1">
    <citation type="submission" date="2021-08" db="EMBL/GenBank/DDBJ databases">
        <authorList>
            <person name="Tuo L."/>
        </authorList>
    </citation>
    <scope>NUCLEOTIDE SEQUENCE [LARGE SCALE GENOMIC DNA]</scope>
    <source>
        <strain evidence="4 5">JCM 31229</strain>
    </source>
</reference>
<dbReference type="RefSeq" id="WP_222989062.1">
    <property type="nucleotide sequence ID" value="NZ_JAINVV010000004.1"/>
</dbReference>
<evidence type="ECO:0000256" key="2">
    <source>
        <dbReference type="ARBA" id="ARBA00023002"/>
    </source>
</evidence>
<dbReference type="EMBL" id="JAINVV010000004">
    <property type="protein sequence ID" value="MBY8821940.1"/>
    <property type="molecule type" value="Genomic_DNA"/>
</dbReference>
<keyword evidence="5" id="KW-1185">Reference proteome</keyword>
<dbReference type="PROSITE" id="PS00061">
    <property type="entry name" value="ADH_SHORT"/>
    <property type="match status" value="1"/>
</dbReference>
<evidence type="ECO:0000313" key="4">
    <source>
        <dbReference type="EMBL" id="MBY8821940.1"/>
    </source>
</evidence>
<gene>
    <name evidence="4" type="ORF">K7G82_06535</name>
</gene>
<accession>A0ABS7PMK0</accession>
<protein>
    <submittedName>
        <fullName evidence="4">SDR family oxidoreductase</fullName>
    </submittedName>
</protein>